<name>T2CBK0_9CARY</name>
<organism evidence="1">
    <name type="scientific">Tamarix hispida</name>
    <dbReference type="NCBI Taxonomy" id="189793"/>
    <lineage>
        <taxon>Eukaryota</taxon>
        <taxon>Viridiplantae</taxon>
        <taxon>Streptophyta</taxon>
        <taxon>Embryophyta</taxon>
        <taxon>Tracheophyta</taxon>
        <taxon>Spermatophyta</taxon>
        <taxon>Magnoliopsida</taxon>
        <taxon>eudicotyledons</taxon>
        <taxon>Gunneridae</taxon>
        <taxon>Pentapetalae</taxon>
        <taxon>Caryophyllales</taxon>
        <taxon>Tamaricaceae</taxon>
        <taxon>Tamarix</taxon>
    </lineage>
</organism>
<accession>T2CBK0</accession>
<gene>
    <name evidence="1" type="primary">NAC52</name>
</gene>
<feature type="non-terminal residue" evidence="1">
    <location>
        <position position="1"/>
    </location>
</feature>
<dbReference type="EMBL" id="KF031977">
    <property type="protein sequence ID" value="AGV29503.1"/>
    <property type="molecule type" value="mRNA"/>
</dbReference>
<evidence type="ECO:0000313" key="1">
    <source>
        <dbReference type="EMBL" id="AGV29503.1"/>
    </source>
</evidence>
<reference evidence="1" key="1">
    <citation type="submission" date="2013-05" db="EMBL/GenBank/DDBJ databases">
        <authorList>
            <person name="Wang Y.C."/>
            <person name="Wang L.Q."/>
            <person name="Wang C."/>
        </authorList>
    </citation>
    <scope>NUCLEOTIDE SEQUENCE</scope>
</reference>
<protein>
    <submittedName>
        <fullName evidence="1">Putative NAC domain class transcription factor</fullName>
    </submittedName>
</protein>
<dbReference type="AlphaFoldDB" id="T2CBK0"/>
<proteinExistence type="evidence at transcript level"/>
<sequence>PAISNTTTTFNDYINFDAAESIPKLHTDSSSSEHVVSPEFYSEVQQRAIWKGVRPVV</sequence>